<keyword evidence="4" id="KW-0325">Glycoprotein</keyword>
<sequence length="506" mass="57774">MFGKFNIFGYLLILPQLSYQVLLESQSSDYYTAAVVEYSSIYIKNDAESTLIKNAEAFVNYIEQASKQNADIIVFPEYALTSIFMPPNANPFIWSTIVPSSLEGYIPCIESRITGIQEAVKRISCAARDNRIYVVINLIEKQFNKKNGTWHYHNTNIVFDRTGKIIARYRKTNLYLEGNLESPVPSDLVTFDTDFGVKFGVIICFDMLFKEPALNLTRIEGVSNIVYSTAWLSSVPFLIAAQYQYGWAYAENVNLLAAGYNKPEFSFLGSGIYSGRNGILNTTMSSNPKNRLLISRLPKTPRKTKSISKWLKIEKKMKTMERKTIHEETFDLHNKPVTEDIDSILISHDNITWFNSVLLNDSMTRNICYNDFCCDFVIRTKIVDPSTYYRAVVYKGIRQFDVVVDANVRHCAVIQCSNESLASCYSINTSETTFSTLSVTARFDDYQDIQVLPSSLNSSLLPFEQWSFDEQTFGKQTKVIITLNKPTRNILTFGLYARIFSEDIKH</sequence>
<accession>A0A7M7IH68</accession>
<feature type="signal peptide" evidence="5">
    <location>
        <begin position="1"/>
        <end position="20"/>
    </location>
</feature>
<dbReference type="KEGG" id="ame:100578995"/>
<dbReference type="InterPro" id="IPR003010">
    <property type="entry name" value="C-N_Hydrolase"/>
</dbReference>
<dbReference type="InterPro" id="IPR040154">
    <property type="entry name" value="Biotinidase/VNN"/>
</dbReference>
<dbReference type="PROSITE" id="PS50263">
    <property type="entry name" value="CN_HYDROLASE"/>
    <property type="match status" value="1"/>
</dbReference>
<organism evidence="7">
    <name type="scientific">Apis mellifera</name>
    <name type="common">Honeybee</name>
    <dbReference type="NCBI Taxonomy" id="7460"/>
    <lineage>
        <taxon>Eukaryota</taxon>
        <taxon>Metazoa</taxon>
        <taxon>Ecdysozoa</taxon>
        <taxon>Arthropoda</taxon>
        <taxon>Hexapoda</taxon>
        <taxon>Insecta</taxon>
        <taxon>Pterygota</taxon>
        <taxon>Neoptera</taxon>
        <taxon>Endopterygota</taxon>
        <taxon>Hymenoptera</taxon>
        <taxon>Apocrita</taxon>
        <taxon>Aculeata</taxon>
        <taxon>Apoidea</taxon>
        <taxon>Anthophila</taxon>
        <taxon>Apidae</taxon>
        <taxon>Apis</taxon>
    </lineage>
</organism>
<dbReference type="Pfam" id="PF00795">
    <property type="entry name" value="CN_hydrolase"/>
    <property type="match status" value="1"/>
</dbReference>
<dbReference type="InterPro" id="IPR043957">
    <property type="entry name" value="Vanin_C"/>
</dbReference>
<evidence type="ECO:0000313" key="7">
    <source>
        <dbReference type="EnsemblMetazoa" id="XP_016768768"/>
    </source>
</evidence>
<dbReference type="PANTHER" id="PTHR10609:SF14">
    <property type="entry name" value="BIOTINIDASE"/>
    <property type="match status" value="1"/>
</dbReference>
<accession>A0A8B7KKK6</accession>
<protein>
    <submittedName>
        <fullName evidence="9">Vanin-like protein 1</fullName>
    </submittedName>
</protein>
<name>A0A7M7IH68_APIME</name>
<dbReference type="EnsemblMetazoa" id="XM_016913279">
    <property type="protein sequence ID" value="XP_016768768"/>
    <property type="gene ID" value="LOC100578995"/>
</dbReference>
<dbReference type="Pfam" id="PF19018">
    <property type="entry name" value="Vanin_C"/>
    <property type="match status" value="1"/>
</dbReference>
<dbReference type="PANTHER" id="PTHR10609">
    <property type="entry name" value="BIOTINIDASE-RELATED"/>
    <property type="match status" value="1"/>
</dbReference>
<dbReference type="InterPro" id="IPR036526">
    <property type="entry name" value="C-N_Hydrolase_sf"/>
</dbReference>
<dbReference type="GeneID" id="100578995"/>
<dbReference type="OrthoDB" id="10250282at2759"/>
<feature type="domain" description="CN hydrolase" evidence="6">
    <location>
        <begin position="31"/>
        <end position="299"/>
    </location>
</feature>
<evidence type="ECO:0000313" key="9">
    <source>
        <dbReference type="RefSeq" id="XP_016768768.2"/>
    </source>
</evidence>
<dbReference type="Proteomes" id="UP000005203">
    <property type="component" value="Linkage group LG7"/>
</dbReference>
<comment type="similarity">
    <text evidence="1">Belongs to the carbon-nitrogen hydrolase superfamily. BTD/VNN family.</text>
</comment>
<reference evidence="9" key="2">
    <citation type="submission" date="2025-04" db="UniProtKB">
        <authorList>
            <consortium name="RefSeq"/>
        </authorList>
    </citation>
    <scope>IDENTIFICATION</scope>
    <source>
        <strain evidence="9">DH4</strain>
        <tissue evidence="9">Whole body</tissue>
    </source>
</reference>
<dbReference type="Gene3D" id="3.60.110.10">
    <property type="entry name" value="Carbon-nitrogen hydrolase"/>
    <property type="match status" value="1"/>
</dbReference>
<evidence type="ECO:0000256" key="5">
    <source>
        <dbReference type="SAM" id="SignalP"/>
    </source>
</evidence>
<dbReference type="CDD" id="cd07567">
    <property type="entry name" value="biotinidase_like"/>
    <property type="match status" value="1"/>
</dbReference>
<evidence type="ECO:0000259" key="6">
    <source>
        <dbReference type="PROSITE" id="PS50263"/>
    </source>
</evidence>
<keyword evidence="2 5" id="KW-0732">Signal</keyword>
<dbReference type="RefSeq" id="XP_016768768.2">
    <property type="nucleotide sequence ID" value="XM_016913279.2"/>
</dbReference>
<evidence type="ECO:0000256" key="4">
    <source>
        <dbReference type="ARBA" id="ARBA00023180"/>
    </source>
</evidence>
<evidence type="ECO:0000256" key="3">
    <source>
        <dbReference type="ARBA" id="ARBA00022801"/>
    </source>
</evidence>
<keyword evidence="8" id="KW-1185">Reference proteome</keyword>
<evidence type="ECO:0000256" key="1">
    <source>
        <dbReference type="ARBA" id="ARBA00008225"/>
    </source>
</evidence>
<dbReference type="InterPro" id="IPR012101">
    <property type="entry name" value="Biotinidase-like_euk"/>
</dbReference>
<reference evidence="7" key="1">
    <citation type="submission" date="2021-01" db="UniProtKB">
        <authorList>
            <consortium name="EnsemblMetazoa"/>
        </authorList>
    </citation>
    <scope>IDENTIFICATION</scope>
    <source>
        <strain evidence="7">DH4</strain>
    </source>
</reference>
<gene>
    <name evidence="9" type="primary">LOC100578995</name>
</gene>
<keyword evidence="3" id="KW-0378">Hydrolase</keyword>
<evidence type="ECO:0000256" key="2">
    <source>
        <dbReference type="ARBA" id="ARBA00022729"/>
    </source>
</evidence>
<proteinExistence type="inferred from homology"/>
<dbReference type="GO" id="GO:0016811">
    <property type="term" value="F:hydrolase activity, acting on carbon-nitrogen (but not peptide) bonds, in linear amides"/>
    <property type="evidence" value="ECO:0007669"/>
    <property type="project" value="InterPro"/>
</dbReference>
<feature type="chain" id="PRO_5044659885" evidence="5">
    <location>
        <begin position="21"/>
        <end position="506"/>
    </location>
</feature>
<dbReference type="AlphaFoldDB" id="A0A7M7IH68"/>
<dbReference type="SUPFAM" id="SSF56317">
    <property type="entry name" value="Carbon-nitrogen hydrolase"/>
    <property type="match status" value="1"/>
</dbReference>
<evidence type="ECO:0000313" key="8">
    <source>
        <dbReference type="Proteomes" id="UP000005203"/>
    </source>
</evidence>